<name>A0AAF0TEL2_SOLVR</name>
<dbReference type="InterPro" id="IPR026960">
    <property type="entry name" value="RVT-Znf"/>
</dbReference>
<gene>
    <name evidence="2" type="ORF">MTR67_006983</name>
</gene>
<proteinExistence type="predicted"/>
<dbReference type="Pfam" id="PF00078">
    <property type="entry name" value="RVT_1"/>
    <property type="match status" value="1"/>
</dbReference>
<dbReference type="SUPFAM" id="SSF56219">
    <property type="entry name" value="DNase I-like"/>
    <property type="match status" value="1"/>
</dbReference>
<dbReference type="AlphaFoldDB" id="A0AAF0TEL2"/>
<dbReference type="SUPFAM" id="SSF56672">
    <property type="entry name" value="DNA/RNA polymerases"/>
    <property type="match status" value="1"/>
</dbReference>
<reference evidence="2" key="1">
    <citation type="submission" date="2023-08" db="EMBL/GenBank/DDBJ databases">
        <title>A de novo genome assembly of Solanum verrucosum Schlechtendal, a Mexican diploid species geographically isolated from the other diploid A-genome species in potato relatives.</title>
        <authorList>
            <person name="Hosaka K."/>
        </authorList>
    </citation>
    <scope>NUCLEOTIDE SEQUENCE</scope>
    <source>
        <tissue evidence="2">Young leaves</tissue>
    </source>
</reference>
<dbReference type="Pfam" id="PF13966">
    <property type="entry name" value="zf-RVT"/>
    <property type="match status" value="1"/>
</dbReference>
<dbReference type="PANTHER" id="PTHR33116">
    <property type="entry name" value="REVERSE TRANSCRIPTASE ZINC-BINDING DOMAIN-CONTAINING PROTEIN-RELATED-RELATED"/>
    <property type="match status" value="1"/>
</dbReference>
<dbReference type="InterPro" id="IPR000477">
    <property type="entry name" value="RT_dom"/>
</dbReference>
<feature type="domain" description="Reverse transcriptase" evidence="1">
    <location>
        <begin position="666"/>
        <end position="946"/>
    </location>
</feature>
<sequence>MPLGSKHKALGIWDGILEKAEKKLSRWKAQYLSLGGRVILINSVLDSLPTYVMSLFPIPPIVIKKLDRLRRNFLWKKGKEGEGKGYYLVKWNTVMLSKERGGLGIRNLRIQNKSLLMKWLWRYTSEEGTLWKEVIVAKYGELNPWCTEIVSEPYGWGVWRSIRALWNSMEENVFLKIGNGNKIKFWRDGWIDQIPLSESFPDLFSICNNPEAKVCECWTTQGWDLSFRRLLNDWEVDRVASFLGKLGGNQSLTNAPDRVIWKHNKDGRFTVNSAYKKGIQVGVRGYHHHWKSIWRGLIPTKVICFTWLVIKRACLTQEVLQKKGKQLVPRYVSEKRNGVRRTKGMREFSDLIEDMNLIDLHLENANLTWFKGDTGKIASRIDRILVSQEWDDSFNNMKQIALQRIMSDHSPIAILGGSWKKNKSYFKFENWWLGTEGFIDRVKVWWSSFDYQGRPDYVLASKLKALKHKLKEWSRSEQGNLGQQRKNVLEKLATLYNIAIARGLTVEESMEKASLIMNFEQLIKNEEILWRQRSRSLWLKEGDKNTKFFNKMANAHERYNNIDQLLVQGNLINDQERIQGEMVEFYQNLYSENVRWRPASNFTNCPRLTVEVMEDLERGFEEEEVLECLKQCAIDKAPGPNGFTMGFYIKCWEVVKNDIMKTFQNFYEQGRFERSFNATTFIALIPKKKGAKELRDFRPISLIGSIYKLFSKVLTERLKRVMAKLVDLQQLAFIKGKQIMDAALIANEVIDSRVNLKKPGILCKLDIEKAYDHVNWGFLMDLLEKMGFGFKWNQWIKFCISTVNFSVLINGSPTGYFNSQRGLRQGDPLSPFLFLLVMEGLNNMIKTANREGWLRGFEVARAGRDSLKITHLQYADDTLIFCDAEEEHLKILRLILVIFEGMSGLHVNGRKSFLYPVNEVPNMEILKTILGCEVGALPTIYLGLPLGAKSMSMEIWNGVIEKCEKKLARWKSQYLSMGGRLTLINSVLDALPTYMKSLFPIPPGIINRLDSIRRKFLWQGNKDKKGYHLVKWKAEINEKRFGGLGIKNLL</sequence>
<dbReference type="PROSITE" id="PS50878">
    <property type="entry name" value="RT_POL"/>
    <property type="match status" value="1"/>
</dbReference>
<dbReference type="EMBL" id="CP133613">
    <property type="protein sequence ID" value="WMV13598.1"/>
    <property type="molecule type" value="Genomic_DNA"/>
</dbReference>
<dbReference type="CDD" id="cd01650">
    <property type="entry name" value="RT_nLTR_like"/>
    <property type="match status" value="1"/>
</dbReference>
<accession>A0AAF0TEL2</accession>
<evidence type="ECO:0000313" key="2">
    <source>
        <dbReference type="EMBL" id="WMV13598.1"/>
    </source>
</evidence>
<dbReference type="Proteomes" id="UP001234989">
    <property type="component" value="Chromosome 2"/>
</dbReference>
<protein>
    <recommendedName>
        <fullName evidence="1">Reverse transcriptase domain-containing protein</fullName>
    </recommendedName>
</protein>
<organism evidence="2 3">
    <name type="scientific">Solanum verrucosum</name>
    <dbReference type="NCBI Taxonomy" id="315347"/>
    <lineage>
        <taxon>Eukaryota</taxon>
        <taxon>Viridiplantae</taxon>
        <taxon>Streptophyta</taxon>
        <taxon>Embryophyta</taxon>
        <taxon>Tracheophyta</taxon>
        <taxon>Spermatophyta</taxon>
        <taxon>Magnoliopsida</taxon>
        <taxon>eudicotyledons</taxon>
        <taxon>Gunneridae</taxon>
        <taxon>Pentapetalae</taxon>
        <taxon>asterids</taxon>
        <taxon>lamiids</taxon>
        <taxon>Solanales</taxon>
        <taxon>Solanaceae</taxon>
        <taxon>Solanoideae</taxon>
        <taxon>Solaneae</taxon>
        <taxon>Solanum</taxon>
    </lineage>
</organism>
<dbReference type="InterPro" id="IPR043502">
    <property type="entry name" value="DNA/RNA_pol_sf"/>
</dbReference>
<dbReference type="PANTHER" id="PTHR33116:SF78">
    <property type="entry name" value="OS12G0587133 PROTEIN"/>
    <property type="match status" value="1"/>
</dbReference>
<keyword evidence="3" id="KW-1185">Reference proteome</keyword>
<dbReference type="Gene3D" id="3.60.10.10">
    <property type="entry name" value="Endonuclease/exonuclease/phosphatase"/>
    <property type="match status" value="1"/>
</dbReference>
<evidence type="ECO:0000313" key="3">
    <source>
        <dbReference type="Proteomes" id="UP001234989"/>
    </source>
</evidence>
<evidence type="ECO:0000259" key="1">
    <source>
        <dbReference type="PROSITE" id="PS50878"/>
    </source>
</evidence>
<dbReference type="InterPro" id="IPR036691">
    <property type="entry name" value="Endo/exonu/phosph_ase_sf"/>
</dbReference>